<evidence type="ECO:0000256" key="2">
    <source>
        <dbReference type="ARBA" id="ARBA00022723"/>
    </source>
</evidence>
<dbReference type="InterPro" id="IPR019474">
    <property type="entry name" value="Ub_conjug_fac_E4_core"/>
</dbReference>
<evidence type="ECO:0000256" key="6">
    <source>
        <dbReference type="PROSITE-ProRule" id="PRU00175"/>
    </source>
</evidence>
<dbReference type="GO" id="GO:0005737">
    <property type="term" value="C:cytoplasm"/>
    <property type="evidence" value="ECO:0007669"/>
    <property type="project" value="TreeGrafter"/>
</dbReference>
<keyword evidence="5" id="KW-0862">Zinc</keyword>
<dbReference type="AlphaFoldDB" id="S8CZ98"/>
<keyword evidence="1" id="KW-0808">Transferase</keyword>
<accession>S8CZ98</accession>
<organism evidence="8 9">
    <name type="scientific">Genlisea aurea</name>
    <dbReference type="NCBI Taxonomy" id="192259"/>
    <lineage>
        <taxon>Eukaryota</taxon>
        <taxon>Viridiplantae</taxon>
        <taxon>Streptophyta</taxon>
        <taxon>Embryophyta</taxon>
        <taxon>Tracheophyta</taxon>
        <taxon>Spermatophyta</taxon>
        <taxon>Magnoliopsida</taxon>
        <taxon>eudicotyledons</taxon>
        <taxon>Gunneridae</taxon>
        <taxon>Pentapetalae</taxon>
        <taxon>asterids</taxon>
        <taxon>lamiids</taxon>
        <taxon>Lamiales</taxon>
        <taxon>Lentibulariaceae</taxon>
        <taxon>Genlisea</taxon>
    </lineage>
</organism>
<dbReference type="PANTHER" id="PTHR13363">
    <property type="entry name" value="RING FINGER AND SRY DOMAIN-CONTAINING"/>
    <property type="match status" value="1"/>
</dbReference>
<reference evidence="8 9" key="1">
    <citation type="journal article" date="2013" name="BMC Genomics">
        <title>The miniature genome of a carnivorous plant Genlisea aurea contains a low number of genes and short non-coding sequences.</title>
        <authorList>
            <person name="Leushkin E.V."/>
            <person name="Sutormin R.A."/>
            <person name="Nabieva E.R."/>
            <person name="Penin A.A."/>
            <person name="Kondrashov A.S."/>
            <person name="Logacheva M.D."/>
        </authorList>
    </citation>
    <scope>NUCLEOTIDE SEQUENCE [LARGE SCALE GENOMIC DNA]</scope>
</reference>
<dbReference type="EMBL" id="AUSU01001703">
    <property type="protein sequence ID" value="EPS70371.1"/>
    <property type="molecule type" value="Genomic_DNA"/>
</dbReference>
<feature type="non-terminal residue" evidence="8">
    <location>
        <position position="1"/>
    </location>
</feature>
<dbReference type="Proteomes" id="UP000015453">
    <property type="component" value="Unassembled WGS sequence"/>
</dbReference>
<evidence type="ECO:0000313" key="9">
    <source>
        <dbReference type="Proteomes" id="UP000015453"/>
    </source>
</evidence>
<dbReference type="Pfam" id="PF25576">
    <property type="entry name" value="TPR_RNF123"/>
    <property type="match status" value="1"/>
</dbReference>
<keyword evidence="4" id="KW-0833">Ubl conjugation pathway</keyword>
<dbReference type="InterPro" id="IPR057987">
    <property type="entry name" value="TPR_RNF123/RKP"/>
</dbReference>
<proteinExistence type="predicted"/>
<dbReference type="InterPro" id="IPR045129">
    <property type="entry name" value="RNF123/RKP/RSPRY1"/>
</dbReference>
<evidence type="ECO:0000256" key="1">
    <source>
        <dbReference type="ARBA" id="ARBA00022679"/>
    </source>
</evidence>
<dbReference type="Pfam" id="PF10408">
    <property type="entry name" value="Ufd2P_core"/>
    <property type="match status" value="1"/>
</dbReference>
<name>S8CZ98_9LAMI</name>
<dbReference type="PANTHER" id="PTHR13363:SF5">
    <property type="entry name" value="E3 UBIQUITIN-PROTEIN LIGASE RNF123"/>
    <property type="match status" value="1"/>
</dbReference>
<protein>
    <recommendedName>
        <fullName evidence="7">RING-type domain-containing protein</fullName>
    </recommendedName>
</protein>
<feature type="domain" description="RING-type" evidence="7">
    <location>
        <begin position="402"/>
        <end position="440"/>
    </location>
</feature>
<evidence type="ECO:0000256" key="3">
    <source>
        <dbReference type="ARBA" id="ARBA00022771"/>
    </source>
</evidence>
<dbReference type="CDD" id="cd16541">
    <property type="entry name" value="RING-HC_RNF123"/>
    <property type="match status" value="1"/>
</dbReference>
<dbReference type="GO" id="GO:0006511">
    <property type="term" value="P:ubiquitin-dependent protein catabolic process"/>
    <property type="evidence" value="ECO:0007669"/>
    <property type="project" value="InterPro"/>
</dbReference>
<evidence type="ECO:0000256" key="5">
    <source>
        <dbReference type="ARBA" id="ARBA00022833"/>
    </source>
</evidence>
<dbReference type="GO" id="GO:0000151">
    <property type="term" value="C:ubiquitin ligase complex"/>
    <property type="evidence" value="ECO:0007669"/>
    <property type="project" value="InterPro"/>
</dbReference>
<gene>
    <name evidence="8" type="ORF">M569_04386</name>
</gene>
<evidence type="ECO:0000313" key="8">
    <source>
        <dbReference type="EMBL" id="EPS70371.1"/>
    </source>
</evidence>
<dbReference type="SUPFAM" id="SSF57850">
    <property type="entry name" value="RING/U-box"/>
    <property type="match status" value="1"/>
</dbReference>
<dbReference type="PROSITE" id="PS50089">
    <property type="entry name" value="ZF_RING_2"/>
    <property type="match status" value="1"/>
</dbReference>
<keyword evidence="3 6" id="KW-0863">Zinc-finger</keyword>
<dbReference type="GO" id="GO:0016567">
    <property type="term" value="P:protein ubiquitination"/>
    <property type="evidence" value="ECO:0007669"/>
    <property type="project" value="InterPro"/>
</dbReference>
<dbReference type="InterPro" id="IPR001841">
    <property type="entry name" value="Znf_RING"/>
</dbReference>
<dbReference type="GO" id="GO:0008270">
    <property type="term" value="F:zinc ion binding"/>
    <property type="evidence" value="ECO:0007669"/>
    <property type="project" value="UniProtKB-KW"/>
</dbReference>
<keyword evidence="2" id="KW-0479">Metal-binding</keyword>
<evidence type="ECO:0000259" key="7">
    <source>
        <dbReference type="PROSITE" id="PS50089"/>
    </source>
</evidence>
<sequence length="462" mass="52683">CCRLCDRFRVSLLSRWKQRGMYATCIWIVQLLLVVSKRDSMFVYVPEYYLETLVDMFHVLRKSDPPFFPASLFIKQGLASFVTFIATHFDDPRISSAELKDLLLHSISVLVQYKEFLAVFECNEAAKSHMPKALLSAFNNRSWITVTDILLRLCKGSSLYSANHRGESSSSSAVFQKLLREACTNDVELFSTFLNCLFNTLSWSMTEFSVSISEMQDNCKLMESQKRKCGIIFDLSYNLVRVLEFCTRHVPQAFVSGSDVNLRRLAELIVFILNNLIRSFDPEFLDITLRRPGLSPEKVNTGMILSPLAVIILNLMDAYQERNNDNDIVAVFDSMECADTILIGFRSLLLDQNWVTFSDGKGDEESTTKLENFWSILMCRQSESEAARKQQVETEDDQACCCCICYANRATARFLPCSHVSCHGCISRHLLNCHRCFFCNCIVCDVVLQGVGVEEELKKSDD</sequence>
<comment type="caution">
    <text evidence="8">The sequence shown here is derived from an EMBL/GenBank/DDBJ whole genome shotgun (WGS) entry which is preliminary data.</text>
</comment>
<dbReference type="GO" id="GO:0034450">
    <property type="term" value="F:ubiquitin-ubiquitin ligase activity"/>
    <property type="evidence" value="ECO:0007669"/>
    <property type="project" value="InterPro"/>
</dbReference>
<dbReference type="OrthoDB" id="1919501at2759"/>
<evidence type="ECO:0000256" key="4">
    <source>
        <dbReference type="ARBA" id="ARBA00022786"/>
    </source>
</evidence>
<keyword evidence="9" id="KW-1185">Reference proteome</keyword>